<feature type="active site" description="Charge relay system" evidence="1">
    <location>
        <position position="224"/>
    </location>
</feature>
<feature type="domain" description="Serine aminopeptidase S33" evidence="3">
    <location>
        <begin position="20"/>
        <end position="231"/>
    </location>
</feature>
<proteinExistence type="predicted"/>
<evidence type="ECO:0000256" key="1">
    <source>
        <dbReference type="PIRSR" id="PIRSR017388-1"/>
    </source>
</evidence>
<keyword evidence="4" id="KW-0378">Hydrolase</keyword>
<gene>
    <name evidence="4" type="ORF">IC620_07775</name>
</gene>
<comment type="caution">
    <text evidence="4">The sequence shown here is derived from an EMBL/GenBank/DDBJ whole genome shotgun (WGS) entry which is preliminary data.</text>
</comment>
<feature type="binding site" evidence="2">
    <location>
        <position position="26"/>
    </location>
    <ligand>
        <name>substrate</name>
    </ligand>
</feature>
<name>A0A926NBH0_9BACL</name>
<dbReference type="RefSeq" id="WP_191139666.1">
    <property type="nucleotide sequence ID" value="NZ_JACXAG020000003.1"/>
</dbReference>
<dbReference type="Gene3D" id="3.40.50.1820">
    <property type="entry name" value="alpha/beta hydrolase"/>
    <property type="match status" value="1"/>
</dbReference>
<evidence type="ECO:0000259" key="3">
    <source>
        <dbReference type="Pfam" id="PF12146"/>
    </source>
</evidence>
<accession>A0A926NBH0</accession>
<feature type="active site" description="Charge relay system" evidence="1">
    <location>
        <position position="194"/>
    </location>
</feature>
<evidence type="ECO:0000313" key="4">
    <source>
        <dbReference type="EMBL" id="MBD1372260.1"/>
    </source>
</evidence>
<keyword evidence="5" id="KW-1185">Reference proteome</keyword>
<dbReference type="EMBL" id="JACXAH010000008">
    <property type="protein sequence ID" value="MBD1372260.1"/>
    <property type="molecule type" value="Genomic_DNA"/>
</dbReference>
<dbReference type="InterPro" id="IPR022742">
    <property type="entry name" value="Hydrolase_4"/>
</dbReference>
<evidence type="ECO:0000313" key="5">
    <source>
        <dbReference type="Proteomes" id="UP000661691"/>
    </source>
</evidence>
<dbReference type="InterPro" id="IPR012354">
    <property type="entry name" value="Esterase_lipase"/>
</dbReference>
<dbReference type="PANTHER" id="PTHR11614">
    <property type="entry name" value="PHOSPHOLIPASE-RELATED"/>
    <property type="match status" value="1"/>
</dbReference>
<dbReference type="AlphaFoldDB" id="A0A926NBH0"/>
<dbReference type="Pfam" id="PF12146">
    <property type="entry name" value="Hydrolase_4"/>
    <property type="match status" value="1"/>
</dbReference>
<dbReference type="InterPro" id="IPR029058">
    <property type="entry name" value="AB_hydrolase_fold"/>
</dbReference>
<dbReference type="SUPFAM" id="SSF53474">
    <property type="entry name" value="alpha/beta-Hydrolases"/>
    <property type="match status" value="1"/>
</dbReference>
<dbReference type="InterPro" id="IPR051044">
    <property type="entry name" value="MAG_DAG_Lipase"/>
</dbReference>
<organism evidence="4 5">
    <name type="scientific">Polycladospora coralii</name>
    <dbReference type="NCBI Taxonomy" id="2771432"/>
    <lineage>
        <taxon>Bacteria</taxon>
        <taxon>Bacillati</taxon>
        <taxon>Bacillota</taxon>
        <taxon>Bacilli</taxon>
        <taxon>Bacillales</taxon>
        <taxon>Thermoactinomycetaceae</taxon>
        <taxon>Polycladospora</taxon>
    </lineage>
</organism>
<feature type="active site" description="Nucleophile" evidence="1">
    <location>
        <position position="95"/>
    </location>
</feature>
<dbReference type="GO" id="GO:0052689">
    <property type="term" value="F:carboxylic ester hydrolase activity"/>
    <property type="evidence" value="ECO:0007669"/>
    <property type="project" value="InterPro"/>
</dbReference>
<evidence type="ECO:0000256" key="2">
    <source>
        <dbReference type="PIRSR" id="PIRSR017388-2"/>
    </source>
</evidence>
<protein>
    <submittedName>
        <fullName evidence="4">Alpha/beta fold hydrolase</fullName>
    </submittedName>
</protein>
<dbReference type="PIRSF" id="PIRSF017388">
    <property type="entry name" value="Esterase_lipase"/>
    <property type="match status" value="1"/>
</dbReference>
<dbReference type="Proteomes" id="UP000661691">
    <property type="component" value="Unassembled WGS sequence"/>
</dbReference>
<sequence length="256" mass="29101">MAFIQRSPEPFFYEGGKTGILLIHGFTGSASELRPMGEYFHKLGYTVHAPLLKGHGTKPEDMRETSWQDWWQSALHAYDRLNEHELDHLYVAGLSMGGCLALNLAAHKQVDGVISMNAPMWIQDRLAFLSNFFHPFVPYRPRGGGKPPEVEAHLVPYDRTPVKSVSEILKLIKTVRKQLVNITVPALIVQSSVDETVQPRSAQYIYEHISTPTKTLSWYDHSGHIITVDKERKKLFAEVEKFIETNNVKAHIVNQE</sequence>
<feature type="binding site" evidence="2">
    <location>
        <position position="96"/>
    </location>
    <ligand>
        <name>substrate</name>
    </ligand>
</feature>
<reference evidence="4" key="1">
    <citation type="submission" date="2020-09" db="EMBL/GenBank/DDBJ databases">
        <title>A novel bacterium of genus Hazenella, isolated from South China Sea.</title>
        <authorList>
            <person name="Huang H."/>
            <person name="Mo K."/>
            <person name="Hu Y."/>
        </authorList>
    </citation>
    <scope>NUCLEOTIDE SEQUENCE</scope>
    <source>
        <strain evidence="4">IB182357</strain>
    </source>
</reference>